<gene>
    <name evidence="1" type="ORF">LTR37_015096</name>
</gene>
<evidence type="ECO:0000313" key="1">
    <source>
        <dbReference type="EMBL" id="KAK3702121.1"/>
    </source>
</evidence>
<name>A0ACC3MT99_9PEZI</name>
<reference evidence="1" key="1">
    <citation type="submission" date="2023-07" db="EMBL/GenBank/DDBJ databases">
        <title>Black Yeasts Isolated from many extreme environments.</title>
        <authorList>
            <person name="Coleine C."/>
            <person name="Stajich J.E."/>
            <person name="Selbmann L."/>
        </authorList>
    </citation>
    <scope>NUCLEOTIDE SEQUENCE</scope>
    <source>
        <strain evidence="1">CCFEE 5714</strain>
    </source>
</reference>
<sequence length="381" mass="42764">MDFSLLPPNVRDRIAHFVAPYRPPQPSISTTITTALPMQSAPLRDDYIAYVNRIKPPTEGSANLLDLPGELRNRIYELALFHEQYQRRHLASPRSLYCEPLSPQHNQPERGTAATRSQKDPPASSLTIICGHRFRVREDKVIAYVSSNAISSQALKRYERNPDAVLSEVASRHLCTLDCLLQPPLTLVNRQLRKETLATFYAANDCHFEMSNFVMATSEGWRESVRSPVDWWRAVGDTNLRNIRTLTICGQSKESSEELGFVVEYHHSDTTTATNQAVYGTSITNPYFWQPPAEAMISLNERFTRKISDLDSDTQGLLRPHLDVLAANSPHVRVLECIVAALEPPHIFYLRDESALEGPCGTGNICYAVDERDGDEGAGVD</sequence>
<accession>A0ACC3MT99</accession>
<evidence type="ECO:0000313" key="2">
    <source>
        <dbReference type="Proteomes" id="UP001281147"/>
    </source>
</evidence>
<dbReference type="Proteomes" id="UP001281147">
    <property type="component" value="Unassembled WGS sequence"/>
</dbReference>
<keyword evidence="2" id="KW-1185">Reference proteome</keyword>
<dbReference type="EMBL" id="JAUTXU010000165">
    <property type="protein sequence ID" value="KAK3702121.1"/>
    <property type="molecule type" value="Genomic_DNA"/>
</dbReference>
<proteinExistence type="predicted"/>
<comment type="caution">
    <text evidence="1">The sequence shown here is derived from an EMBL/GenBank/DDBJ whole genome shotgun (WGS) entry which is preliminary data.</text>
</comment>
<organism evidence="1 2">
    <name type="scientific">Vermiconidia calcicola</name>
    <dbReference type="NCBI Taxonomy" id="1690605"/>
    <lineage>
        <taxon>Eukaryota</taxon>
        <taxon>Fungi</taxon>
        <taxon>Dikarya</taxon>
        <taxon>Ascomycota</taxon>
        <taxon>Pezizomycotina</taxon>
        <taxon>Dothideomycetes</taxon>
        <taxon>Dothideomycetidae</taxon>
        <taxon>Mycosphaerellales</taxon>
        <taxon>Extremaceae</taxon>
        <taxon>Vermiconidia</taxon>
    </lineage>
</organism>
<protein>
    <submittedName>
        <fullName evidence="1">Uncharacterized protein</fullName>
    </submittedName>
</protein>